<evidence type="ECO:0000313" key="12">
    <source>
        <dbReference type="EMBL" id="KAF6743175.1"/>
    </source>
</evidence>
<keyword evidence="9" id="KW-0256">Endoplasmic reticulum</keyword>
<dbReference type="OrthoDB" id="292747at2759"/>
<gene>
    <name evidence="12" type="ORF">DFP72DRAFT_859360</name>
</gene>
<dbReference type="GO" id="GO:0004169">
    <property type="term" value="F:dolichyl-phosphate-mannose-protein mannosyltransferase activity"/>
    <property type="evidence" value="ECO:0007669"/>
    <property type="project" value="UniProtKB-UniRule"/>
</dbReference>
<dbReference type="PANTHER" id="PTHR10050">
    <property type="entry name" value="DOLICHYL-PHOSPHATE-MANNOSE--PROTEIN MANNOSYLTRANSFERASE"/>
    <property type="match status" value="1"/>
</dbReference>
<evidence type="ECO:0000256" key="3">
    <source>
        <dbReference type="ARBA" id="ARBA00007222"/>
    </source>
</evidence>
<comment type="catalytic activity">
    <reaction evidence="9">
        <text>a di-trans,poly-cis-dolichyl beta-D-mannosyl phosphate + L-threonyl-[protein] = 3-O-(alpha-D-mannosyl)-L-threonyl-[protein] + a di-trans,poly-cis-dolichyl phosphate + H(+)</text>
        <dbReference type="Rhea" id="RHEA:53396"/>
        <dbReference type="Rhea" id="RHEA-COMP:11060"/>
        <dbReference type="Rhea" id="RHEA-COMP:13547"/>
        <dbReference type="Rhea" id="RHEA-COMP:19498"/>
        <dbReference type="Rhea" id="RHEA-COMP:19501"/>
        <dbReference type="ChEBI" id="CHEBI:15378"/>
        <dbReference type="ChEBI" id="CHEBI:30013"/>
        <dbReference type="ChEBI" id="CHEBI:57683"/>
        <dbReference type="ChEBI" id="CHEBI:58211"/>
        <dbReference type="ChEBI" id="CHEBI:137323"/>
        <dbReference type="EC" id="2.4.1.109"/>
    </reaction>
</comment>
<keyword evidence="5 9" id="KW-0808">Transferase</keyword>
<dbReference type="AlphaFoldDB" id="A0A8H6H9Y8"/>
<feature type="domain" description="ArnT-like N-terminal" evidence="10">
    <location>
        <begin position="355"/>
        <end position="408"/>
    </location>
</feature>
<evidence type="ECO:0000256" key="4">
    <source>
        <dbReference type="ARBA" id="ARBA00022676"/>
    </source>
</evidence>
<dbReference type="SUPFAM" id="SSF82109">
    <property type="entry name" value="MIR domain"/>
    <property type="match status" value="1"/>
</dbReference>
<evidence type="ECO:0000256" key="2">
    <source>
        <dbReference type="ARBA" id="ARBA00004922"/>
    </source>
</evidence>
<keyword evidence="6 9" id="KW-0812">Transmembrane</keyword>
<name>A0A8H6H9Y8_9AGAR</name>
<dbReference type="InterPro" id="IPR027005">
    <property type="entry name" value="PMT-like"/>
</dbReference>
<evidence type="ECO:0000259" key="10">
    <source>
        <dbReference type="Pfam" id="PF02366"/>
    </source>
</evidence>
<comment type="subcellular location">
    <subcellularLocation>
        <location evidence="1">Endomembrane system</location>
        <topology evidence="1">Multi-pass membrane protein</topology>
    </subcellularLocation>
    <subcellularLocation>
        <location evidence="9">Endoplasmic reticulum membrane</location>
        <topology evidence="9">Multi-pass membrane protein</topology>
    </subcellularLocation>
</comment>
<dbReference type="Pfam" id="PF16192">
    <property type="entry name" value="PMT_4TMC"/>
    <property type="match status" value="1"/>
</dbReference>
<comment type="pathway">
    <text evidence="2 9">Protein modification; protein glycosylation.</text>
</comment>
<dbReference type="Pfam" id="PF02366">
    <property type="entry name" value="PMT"/>
    <property type="match status" value="1"/>
</dbReference>
<evidence type="ECO:0000256" key="6">
    <source>
        <dbReference type="ARBA" id="ARBA00022692"/>
    </source>
</evidence>
<dbReference type="EC" id="2.4.1.109" evidence="9"/>
<reference evidence="12 13" key="1">
    <citation type="submission" date="2020-07" db="EMBL/GenBank/DDBJ databases">
        <title>Comparative genomics of pyrophilous fungi reveals a link between fire events and developmental genes.</title>
        <authorList>
            <consortium name="DOE Joint Genome Institute"/>
            <person name="Steindorff A.S."/>
            <person name="Carver A."/>
            <person name="Calhoun S."/>
            <person name="Stillman K."/>
            <person name="Liu H."/>
            <person name="Lipzen A."/>
            <person name="Pangilinan J."/>
            <person name="Labutti K."/>
            <person name="Bruns T.D."/>
            <person name="Grigoriev I.V."/>
        </authorList>
    </citation>
    <scope>NUCLEOTIDE SEQUENCE [LARGE SCALE GENOMIC DNA]</scope>
    <source>
        <strain evidence="12 13">CBS 144469</strain>
    </source>
</reference>
<feature type="transmembrane region" description="Helical" evidence="9">
    <location>
        <begin position="603"/>
        <end position="624"/>
    </location>
</feature>
<dbReference type="GO" id="GO:0005789">
    <property type="term" value="C:endoplasmic reticulum membrane"/>
    <property type="evidence" value="ECO:0007669"/>
    <property type="project" value="UniProtKB-SubCell"/>
</dbReference>
<comment type="function">
    <text evidence="9">Transfers mannose from Dol-P-mannose to Ser or Thr residues on proteins.</text>
</comment>
<evidence type="ECO:0000256" key="7">
    <source>
        <dbReference type="ARBA" id="ARBA00022989"/>
    </source>
</evidence>
<evidence type="ECO:0000259" key="11">
    <source>
        <dbReference type="Pfam" id="PF16192"/>
    </source>
</evidence>
<comment type="caution">
    <text evidence="9">Lacks conserved residue(s) required for the propagation of feature annotation.</text>
</comment>
<evidence type="ECO:0000313" key="13">
    <source>
        <dbReference type="Proteomes" id="UP000521943"/>
    </source>
</evidence>
<evidence type="ECO:0000256" key="9">
    <source>
        <dbReference type="RuleBase" id="RU367007"/>
    </source>
</evidence>
<dbReference type="Proteomes" id="UP000521943">
    <property type="component" value="Unassembled WGS sequence"/>
</dbReference>
<evidence type="ECO:0000256" key="1">
    <source>
        <dbReference type="ARBA" id="ARBA00004127"/>
    </source>
</evidence>
<dbReference type="UniPathway" id="UPA00378"/>
<keyword evidence="7 9" id="KW-1133">Transmembrane helix</keyword>
<keyword evidence="13" id="KW-1185">Reference proteome</keyword>
<dbReference type="InterPro" id="IPR003342">
    <property type="entry name" value="ArnT-like_N"/>
</dbReference>
<organism evidence="12 13">
    <name type="scientific">Ephemerocybe angulata</name>
    <dbReference type="NCBI Taxonomy" id="980116"/>
    <lineage>
        <taxon>Eukaryota</taxon>
        <taxon>Fungi</taxon>
        <taxon>Dikarya</taxon>
        <taxon>Basidiomycota</taxon>
        <taxon>Agaricomycotina</taxon>
        <taxon>Agaricomycetes</taxon>
        <taxon>Agaricomycetidae</taxon>
        <taxon>Agaricales</taxon>
        <taxon>Agaricineae</taxon>
        <taxon>Psathyrellaceae</taxon>
        <taxon>Ephemerocybe</taxon>
    </lineage>
</organism>
<accession>A0A8H6H9Y8</accession>
<protein>
    <recommendedName>
        <fullName evidence="9">Dolichyl-phosphate-mannose--protein mannosyltransferase</fullName>
        <ecNumber evidence="9">2.4.1.109</ecNumber>
    </recommendedName>
</protein>
<feature type="domain" description="Protein O-mannosyl-transferase C-terminal four TM" evidence="11">
    <location>
        <begin position="594"/>
        <end position="681"/>
    </location>
</feature>
<dbReference type="EMBL" id="JACGCI010000155">
    <property type="protein sequence ID" value="KAF6743175.1"/>
    <property type="molecule type" value="Genomic_DNA"/>
</dbReference>
<keyword evidence="4 9" id="KW-0328">Glycosyltransferase</keyword>
<proteinExistence type="inferred from homology"/>
<comment type="caution">
    <text evidence="12">The sequence shown here is derived from an EMBL/GenBank/DDBJ whole genome shotgun (WGS) entry which is preliminary data.</text>
</comment>
<dbReference type="PANTHER" id="PTHR10050:SF46">
    <property type="entry name" value="PROTEIN O-MANNOSYL-TRANSFERASE 2"/>
    <property type="match status" value="1"/>
</dbReference>
<comment type="similarity">
    <text evidence="3 9">Belongs to the glycosyltransferase 39 family.</text>
</comment>
<comment type="catalytic activity">
    <reaction evidence="9">
        <text>a di-trans,poly-cis-dolichyl beta-D-mannosyl phosphate + L-seryl-[protein] = 3-O-(alpha-D-mannosyl)-L-seryl-[protein] + a di-trans,poly-cis-dolichyl phosphate + H(+)</text>
        <dbReference type="Rhea" id="RHEA:17377"/>
        <dbReference type="Rhea" id="RHEA-COMP:9863"/>
        <dbReference type="Rhea" id="RHEA-COMP:13546"/>
        <dbReference type="Rhea" id="RHEA-COMP:19498"/>
        <dbReference type="Rhea" id="RHEA-COMP:19501"/>
        <dbReference type="ChEBI" id="CHEBI:15378"/>
        <dbReference type="ChEBI" id="CHEBI:29999"/>
        <dbReference type="ChEBI" id="CHEBI:57683"/>
        <dbReference type="ChEBI" id="CHEBI:58211"/>
        <dbReference type="ChEBI" id="CHEBI:137321"/>
        <dbReference type="EC" id="2.4.1.109"/>
    </reaction>
</comment>
<evidence type="ECO:0000256" key="8">
    <source>
        <dbReference type="ARBA" id="ARBA00023136"/>
    </source>
</evidence>
<dbReference type="InterPro" id="IPR032421">
    <property type="entry name" value="PMT_4TMC"/>
</dbReference>
<sequence>MILRTFEPLQRCWTDAPHTCGTEVDARTPVSSPRSAMLMETLFLVPIHLLPSQIFGGSGKAPEESSVTYEARWVVAALEEPLLQKTEDCRGGRKREGVPDIFVEHEEKEPSSFALAGAEILGECTLFATLKGGCRQGGVVMGVYSAPALSKAHRLAEYQGETCVEGGERIGGNEEMKEWAKSGMVMVGGRFTDEIPAQLFGTPEFHIKDKQWLGSVFGWALEAALILAPITRMGTISSVNLPPTIRLAGFLSGYDGNFKSRVPRYDALCRDTGHVGDVWSAYGAVGVVYVRRLGLPSSSVGVAHRLHSRCRLAMQLSFHSIVLYAPLLPRSSPFSVQYDSATSNSSVYTPYAALFAMLTVTEVFHRRLVGWLFFTGISIRCITSVKMIGLFVTVLVGVYTVEDLSDKMSSLFQATPGHDFYKNPLGTWAGEVDSFTPRPDIPSRLEPRSNLLHYKDNNEWNIFPAWNDEQYDPEGPLRYLKDDDTIRPSHLNYEVSGYGNLAVGDNCDCVEIADDTKRGTVGQWGFNQIEVNCDKENNKKDAHTYWNVESQWDDRLPARDMKQYKSPFLREFWHLNVAAMTSNETRSSTTSWRKYNDRDAHHFLYGGNIACFGWAFYYVPFLIMGRVTYLHHYLPTPYFAVLMFGHLLDDFKVSSRRFSTRPKDIVFGVLVSILVVTFWLFNVKKDVEYLQRLRGYTRGWLIHNVLASRIASTPFGAGLHDHIHGRKVNTKVYMGLGILEGAELSTTD</sequence>
<feature type="transmembrane region" description="Helical" evidence="9">
    <location>
        <begin position="368"/>
        <end position="401"/>
    </location>
</feature>
<evidence type="ECO:0000256" key="5">
    <source>
        <dbReference type="ARBA" id="ARBA00022679"/>
    </source>
</evidence>
<feature type="transmembrane region" description="Helical" evidence="9">
    <location>
        <begin position="665"/>
        <end position="681"/>
    </location>
</feature>
<dbReference type="InterPro" id="IPR036300">
    <property type="entry name" value="MIR_dom_sf"/>
</dbReference>
<keyword evidence="8 9" id="KW-0472">Membrane</keyword>